<reference evidence="8" key="4">
    <citation type="journal article" date="2021" name="Microbiol. Resour. Announc.">
        <title>Complete Genome Sequence of Sphingobium barthaii KK22, a High-Molecular-Weight Polycyclic Aromatic Hydrocarbon-Degrading Soil Bacterium.</title>
        <authorList>
            <person name="Mori J.F."/>
            <person name="Kanaly R.A."/>
        </authorList>
    </citation>
    <scope>NUCLEOTIDE SEQUENCE</scope>
    <source>
        <strain evidence="8">KK22</strain>
    </source>
</reference>
<dbReference type="Proteomes" id="UP000628109">
    <property type="component" value="Unassembled WGS sequence"/>
</dbReference>
<evidence type="ECO:0000313" key="8">
    <source>
        <dbReference type="EMBL" id="QOT73412.1"/>
    </source>
</evidence>
<name>A0A4Q4IWU8_SPHSA</name>
<evidence type="ECO:0000256" key="1">
    <source>
        <dbReference type="ARBA" id="ARBA00007812"/>
    </source>
</evidence>
<dbReference type="CDD" id="cd00568">
    <property type="entry name" value="TPP_enzymes"/>
    <property type="match status" value="1"/>
</dbReference>
<dbReference type="GO" id="GO:0050660">
    <property type="term" value="F:flavin adenine dinucleotide binding"/>
    <property type="evidence" value="ECO:0007669"/>
    <property type="project" value="TreeGrafter"/>
</dbReference>
<dbReference type="GO" id="GO:0030976">
    <property type="term" value="F:thiamine pyrophosphate binding"/>
    <property type="evidence" value="ECO:0007669"/>
    <property type="project" value="InterPro"/>
</dbReference>
<dbReference type="GO" id="GO:0005948">
    <property type="term" value="C:acetolactate synthase complex"/>
    <property type="evidence" value="ECO:0007669"/>
    <property type="project" value="TreeGrafter"/>
</dbReference>
<dbReference type="EMBL" id="BMDU01000004">
    <property type="protein sequence ID" value="GFZ92582.1"/>
    <property type="molecule type" value="Genomic_DNA"/>
</dbReference>
<evidence type="ECO:0000313" key="10">
    <source>
        <dbReference type="Proteomes" id="UP000628109"/>
    </source>
</evidence>
<dbReference type="Pfam" id="PF02776">
    <property type="entry name" value="TPP_enzyme_N"/>
    <property type="match status" value="1"/>
</dbReference>
<proteinExistence type="inferred from homology"/>
<dbReference type="GO" id="GO:0000287">
    <property type="term" value="F:magnesium ion binding"/>
    <property type="evidence" value="ECO:0007669"/>
    <property type="project" value="InterPro"/>
</dbReference>
<feature type="domain" description="Thiamine pyrophosphate enzyme central" evidence="4">
    <location>
        <begin position="194"/>
        <end position="323"/>
    </location>
</feature>
<dbReference type="PANTHER" id="PTHR18968:SF129">
    <property type="entry name" value="ACETOLACTATE SYNTHASE"/>
    <property type="match status" value="1"/>
</dbReference>
<dbReference type="Proteomes" id="UP000593663">
    <property type="component" value="Chromosome 2"/>
</dbReference>
<evidence type="ECO:0000259" key="5">
    <source>
        <dbReference type="Pfam" id="PF02775"/>
    </source>
</evidence>
<evidence type="ECO:0000259" key="4">
    <source>
        <dbReference type="Pfam" id="PF00205"/>
    </source>
</evidence>
<feature type="domain" description="Thiamine pyrophosphate enzyme N-terminal TPP-binding" evidence="6">
    <location>
        <begin position="5"/>
        <end position="119"/>
    </location>
</feature>
<dbReference type="InterPro" id="IPR029035">
    <property type="entry name" value="DHS-like_NAD/FAD-binding_dom"/>
</dbReference>
<evidence type="ECO:0000256" key="3">
    <source>
        <dbReference type="RuleBase" id="RU362132"/>
    </source>
</evidence>
<reference evidence="9" key="3">
    <citation type="submission" date="2020-08" db="EMBL/GenBank/DDBJ databases">
        <title>Complete genome sequence of Sphingobium barthaii strain KK22, a high-molecular-weight polycyclic aromatic hydrocarbon-degrading soil bacterium.</title>
        <authorList>
            <person name="Mori J.F."/>
            <person name="Kanaly R.A."/>
        </authorList>
    </citation>
    <scope>NUCLEOTIDE SEQUENCE [LARGE SCALE GENOMIC DNA]</scope>
    <source>
        <strain evidence="9">KK22</strain>
    </source>
</reference>
<feature type="domain" description="Thiamine pyrophosphate enzyme TPP-binding" evidence="5">
    <location>
        <begin position="378"/>
        <end position="524"/>
    </location>
</feature>
<sequence>MTVGTVSEAIVARLAEKGVRFIFGVPGGECNLDFIAAAEKQGMRFILTRTETSAAMMACVTAEITGAPGVAMTTRGPGLAAAANGVAYSDLDRAAMLLIADGYEDDQAYISHQRIDQTAILAPMLRASSNLRNGDPMAEVDRLIDAAMGNPPGPAYLEVAGSFIRRRAEAAPAPLSATRLPAARLPAPGPSALAEAKRLVAAARRPILLAGLQARSPDGTAALRAFVAATGCPVLTTYKAKGVVSENAPLGLGLYANGVPEQPLIRSADLIILYGFDPVEGPPQPWRYGAVPTVELTNHAYEHPLFAPTASVVGDIAASIAALHDATDSSGWEPGELARRKEALWAAAQIFGGSGISPAALVRAARQAVPADSRITIDAGAHMLPVLHMWRCDEPNQSLISRGLSTMGFAIPAAIAASLADPGRTTVAFTGDGGAMMCLGELGTAVQSGAKPVVVLFNDSCLTLIGAKQRRRQLAPAGVDFSHTDFAQVAAGFGWHARRVDEEGGLAGAFADALASGRPALIDVTIDPATYDDQILAIRG</sequence>
<dbReference type="InterPro" id="IPR000399">
    <property type="entry name" value="TPP-bd_CS"/>
</dbReference>
<reference evidence="7" key="5">
    <citation type="submission" date="2024-05" db="EMBL/GenBank/DDBJ databases">
        <authorList>
            <person name="Sun Q."/>
            <person name="Sedlacek I."/>
        </authorList>
    </citation>
    <scope>NUCLEOTIDE SEQUENCE</scope>
    <source>
        <strain evidence="7">CCM 7327</strain>
    </source>
</reference>
<evidence type="ECO:0000313" key="7">
    <source>
        <dbReference type="EMBL" id="GFZ92582.1"/>
    </source>
</evidence>
<dbReference type="PROSITE" id="PS00187">
    <property type="entry name" value="TPP_ENZYMES"/>
    <property type="match status" value="1"/>
</dbReference>
<dbReference type="GO" id="GO:0009097">
    <property type="term" value="P:isoleucine biosynthetic process"/>
    <property type="evidence" value="ECO:0007669"/>
    <property type="project" value="TreeGrafter"/>
</dbReference>
<dbReference type="InterPro" id="IPR029061">
    <property type="entry name" value="THDP-binding"/>
</dbReference>
<dbReference type="EMBL" id="CP060036">
    <property type="protein sequence ID" value="QOT73412.1"/>
    <property type="molecule type" value="Genomic_DNA"/>
</dbReference>
<reference evidence="10" key="2">
    <citation type="journal article" date="2019" name="Int. J. Syst. Evol. Microbiol.">
        <title>The Global Catalogue of Microorganisms (GCM) 10K type strain sequencing project: providing services to taxonomists for standard genome sequencing and annotation.</title>
        <authorList>
            <consortium name="The Broad Institute Genomics Platform"/>
            <consortium name="The Broad Institute Genome Sequencing Center for Infectious Disease"/>
            <person name="Wu L."/>
            <person name="Ma J."/>
        </authorList>
    </citation>
    <scope>NUCLEOTIDE SEQUENCE [LARGE SCALE GENOMIC DNA]</scope>
    <source>
        <strain evidence="10">CCM 7327</strain>
    </source>
</reference>
<dbReference type="InterPro" id="IPR045229">
    <property type="entry name" value="TPP_enz"/>
</dbReference>
<dbReference type="KEGG" id="sbar:H5V43_19485"/>
<gene>
    <name evidence="7" type="primary">ilvB</name>
    <name evidence="7" type="ORF">GCM10019071_23500</name>
    <name evidence="8" type="ORF">H5V43_19485</name>
</gene>
<dbReference type="InterPro" id="IPR011766">
    <property type="entry name" value="TPP_enzyme_TPP-bd"/>
</dbReference>
<organism evidence="8 9">
    <name type="scientific">Sphingobium fuliginis (strain ATCC 27551)</name>
    <dbReference type="NCBI Taxonomy" id="336203"/>
    <lineage>
        <taxon>Bacteria</taxon>
        <taxon>Pseudomonadati</taxon>
        <taxon>Pseudomonadota</taxon>
        <taxon>Alphaproteobacteria</taxon>
        <taxon>Sphingomonadales</taxon>
        <taxon>Sphingomonadaceae</taxon>
        <taxon>Sphingobium</taxon>
    </lineage>
</organism>
<dbReference type="Pfam" id="PF00205">
    <property type="entry name" value="TPP_enzyme_M"/>
    <property type="match status" value="1"/>
</dbReference>
<reference evidence="7" key="1">
    <citation type="journal article" date="2014" name="Int. J. Syst. Evol. Microbiol.">
        <title>Complete genome of a new Firmicutes species belonging to the dominant human colonic microbiota ('Ruminococcus bicirculans') reveals two chromosomes and a selective capacity to utilize plant glucans.</title>
        <authorList>
            <consortium name="NISC Comparative Sequencing Program"/>
            <person name="Wegmann U."/>
            <person name="Louis P."/>
            <person name="Goesmann A."/>
            <person name="Henrissat B."/>
            <person name="Duncan S.H."/>
            <person name="Flint H.J."/>
        </authorList>
    </citation>
    <scope>NUCLEOTIDE SEQUENCE</scope>
    <source>
        <strain evidence="7">CCM 7327</strain>
    </source>
</reference>
<evidence type="ECO:0000313" key="9">
    <source>
        <dbReference type="Proteomes" id="UP000593663"/>
    </source>
</evidence>
<dbReference type="InterPro" id="IPR012001">
    <property type="entry name" value="Thiamin_PyroP_enz_TPP-bd_dom"/>
</dbReference>
<dbReference type="SUPFAM" id="SSF52467">
    <property type="entry name" value="DHS-like NAD/FAD-binding domain"/>
    <property type="match status" value="1"/>
</dbReference>
<dbReference type="GO" id="GO:0009099">
    <property type="term" value="P:L-valine biosynthetic process"/>
    <property type="evidence" value="ECO:0007669"/>
    <property type="project" value="TreeGrafter"/>
</dbReference>
<dbReference type="PANTHER" id="PTHR18968">
    <property type="entry name" value="THIAMINE PYROPHOSPHATE ENZYMES"/>
    <property type="match status" value="1"/>
</dbReference>
<dbReference type="Pfam" id="PF02775">
    <property type="entry name" value="TPP_enzyme_C"/>
    <property type="match status" value="1"/>
</dbReference>
<dbReference type="GO" id="GO:0003984">
    <property type="term" value="F:acetolactate synthase activity"/>
    <property type="evidence" value="ECO:0007669"/>
    <property type="project" value="TreeGrafter"/>
</dbReference>
<keyword evidence="10" id="KW-1185">Reference proteome</keyword>
<dbReference type="Gene3D" id="3.40.50.1220">
    <property type="entry name" value="TPP-binding domain"/>
    <property type="match status" value="1"/>
</dbReference>
<keyword evidence="2 3" id="KW-0786">Thiamine pyrophosphate</keyword>
<dbReference type="SUPFAM" id="SSF52518">
    <property type="entry name" value="Thiamin diphosphate-binding fold (THDP-binding)"/>
    <property type="match status" value="2"/>
</dbReference>
<dbReference type="CDD" id="cd07035">
    <property type="entry name" value="TPP_PYR_POX_like"/>
    <property type="match status" value="1"/>
</dbReference>
<dbReference type="InterPro" id="IPR012000">
    <property type="entry name" value="Thiamin_PyroP_enz_cen_dom"/>
</dbReference>
<comment type="similarity">
    <text evidence="1 3">Belongs to the TPP enzyme family.</text>
</comment>
<dbReference type="AlphaFoldDB" id="A0A4Q4IWU8"/>
<dbReference type="Gene3D" id="3.40.50.970">
    <property type="match status" value="2"/>
</dbReference>
<evidence type="ECO:0000259" key="6">
    <source>
        <dbReference type="Pfam" id="PF02776"/>
    </source>
</evidence>
<accession>A0A4Q4IWU8</accession>
<evidence type="ECO:0000256" key="2">
    <source>
        <dbReference type="ARBA" id="ARBA00023052"/>
    </source>
</evidence>
<protein>
    <submittedName>
        <fullName evidence="7">Acetolactate synthase</fullName>
    </submittedName>
    <submittedName>
        <fullName evidence="8">Thiamine pyrophosphate-binding protein</fullName>
    </submittedName>
</protein>
<dbReference type="RefSeq" id="WP_025551971.1">
    <property type="nucleotide sequence ID" value="NZ_BATN01000154.1"/>
</dbReference>